<dbReference type="AlphaFoldDB" id="A0AAF6AZA0"/>
<gene>
    <name evidence="1" type="ORF">Mp_3g10150</name>
</gene>
<organism evidence="1 2">
    <name type="scientific">Marchantia polymorpha subsp. ruderalis</name>
    <dbReference type="NCBI Taxonomy" id="1480154"/>
    <lineage>
        <taxon>Eukaryota</taxon>
        <taxon>Viridiplantae</taxon>
        <taxon>Streptophyta</taxon>
        <taxon>Embryophyta</taxon>
        <taxon>Marchantiophyta</taxon>
        <taxon>Marchantiopsida</taxon>
        <taxon>Marchantiidae</taxon>
        <taxon>Marchantiales</taxon>
        <taxon>Marchantiaceae</taxon>
        <taxon>Marchantia</taxon>
    </lineage>
</organism>
<accession>A0AAF6AZA0</accession>
<proteinExistence type="predicted"/>
<dbReference type="Proteomes" id="UP001162541">
    <property type="component" value="Chromosome 3"/>
</dbReference>
<sequence length="109" mass="12796">MSSTGAEKSQECCASLYGTSHRFRTSVNVQLQEMLVSARRRQLLHGIMCSDSWTPEASFLHRFQIQIHRKCFYNSLHMANRDSDRVKIRSFNFIWYPRCYPNSSPSTDR</sequence>
<evidence type="ECO:0000313" key="1">
    <source>
        <dbReference type="EMBL" id="BBN05084.1"/>
    </source>
</evidence>
<reference evidence="2" key="1">
    <citation type="journal article" date="2020" name="Curr. Biol.">
        <title>Chromatin organization in early land plants reveals an ancestral association between H3K27me3, transposons, and constitutive heterochromatin.</title>
        <authorList>
            <person name="Montgomery S.A."/>
            <person name="Tanizawa Y."/>
            <person name="Galik B."/>
            <person name="Wang N."/>
            <person name="Ito T."/>
            <person name="Mochizuki T."/>
            <person name="Akimcheva S."/>
            <person name="Bowman J.L."/>
            <person name="Cognat V."/>
            <person name="Marechal-Drouard L."/>
            <person name="Ekker H."/>
            <person name="Hong S.F."/>
            <person name="Kohchi T."/>
            <person name="Lin S.S."/>
            <person name="Liu L.D."/>
            <person name="Nakamura Y."/>
            <person name="Valeeva L.R."/>
            <person name="Shakirov E.V."/>
            <person name="Shippen D.E."/>
            <person name="Wei W.L."/>
            <person name="Yagura M."/>
            <person name="Yamaoka S."/>
            <person name="Yamato K.T."/>
            <person name="Liu C."/>
            <person name="Berger F."/>
        </authorList>
    </citation>
    <scope>NUCLEOTIDE SEQUENCE [LARGE SCALE GENOMIC DNA]</scope>
    <source>
        <strain evidence="2">Tak-1</strain>
    </source>
</reference>
<name>A0AAF6AZA0_MARPO</name>
<dbReference type="EMBL" id="AP019868">
    <property type="protein sequence ID" value="BBN05084.1"/>
    <property type="molecule type" value="Genomic_DNA"/>
</dbReference>
<protein>
    <submittedName>
        <fullName evidence="1">Uncharacterized protein</fullName>
    </submittedName>
</protein>
<evidence type="ECO:0000313" key="2">
    <source>
        <dbReference type="Proteomes" id="UP001162541"/>
    </source>
</evidence>